<evidence type="ECO:0000256" key="1">
    <source>
        <dbReference type="ARBA" id="ARBA00004496"/>
    </source>
</evidence>
<dbReference type="Proteomes" id="UP001632038">
    <property type="component" value="Unassembled WGS sequence"/>
</dbReference>
<keyword evidence="6" id="KW-1185">Reference proteome</keyword>
<dbReference type="InterPro" id="IPR025558">
    <property type="entry name" value="DUF4283"/>
</dbReference>
<comment type="similarity">
    <text evidence="3">Belongs to the TCTP family.</text>
</comment>
<keyword evidence="2" id="KW-0963">Cytoplasm</keyword>
<dbReference type="Pfam" id="PF00838">
    <property type="entry name" value="TCTP"/>
    <property type="match status" value="1"/>
</dbReference>
<dbReference type="GO" id="GO:0005737">
    <property type="term" value="C:cytoplasm"/>
    <property type="evidence" value="ECO:0007669"/>
    <property type="project" value="UniProtKB-SubCell"/>
</dbReference>
<dbReference type="SUPFAM" id="SSF51316">
    <property type="entry name" value="Mss4-like"/>
    <property type="match status" value="1"/>
</dbReference>
<dbReference type="AlphaFoldDB" id="A0ABD3CAY0"/>
<name>A0ABD3CAY0_9LAMI</name>
<reference evidence="6" key="1">
    <citation type="journal article" date="2024" name="IScience">
        <title>Strigolactones Initiate the Formation of Haustorium-like Structures in Castilleja.</title>
        <authorList>
            <person name="Buerger M."/>
            <person name="Peterson D."/>
            <person name="Chory J."/>
        </authorList>
    </citation>
    <scope>NUCLEOTIDE SEQUENCE [LARGE SCALE GENOMIC DNA]</scope>
</reference>
<dbReference type="GO" id="GO:0032502">
    <property type="term" value="P:developmental process"/>
    <property type="evidence" value="ECO:0007669"/>
    <property type="project" value="UniProtKB-ARBA"/>
</dbReference>
<gene>
    <name evidence="5" type="ORF">CASFOL_030073</name>
</gene>
<dbReference type="PRINTS" id="PR01653">
    <property type="entry name" value="TCTPROTEIN"/>
</dbReference>
<dbReference type="InterPro" id="IPR034737">
    <property type="entry name" value="TCTP"/>
</dbReference>
<protein>
    <recommendedName>
        <fullName evidence="4">TCTP domain-containing protein</fullName>
    </recommendedName>
</protein>
<dbReference type="PROSITE" id="PS51797">
    <property type="entry name" value="TCTP_3"/>
    <property type="match status" value="1"/>
</dbReference>
<evidence type="ECO:0000313" key="5">
    <source>
        <dbReference type="EMBL" id="KAL3626524.1"/>
    </source>
</evidence>
<dbReference type="PANTHER" id="PTHR11991:SF0">
    <property type="entry name" value="TRANSLATIONALLY-CONTROLLED TUMOR PROTEIN"/>
    <property type="match status" value="1"/>
</dbReference>
<evidence type="ECO:0000259" key="4">
    <source>
        <dbReference type="PROSITE" id="PS51797"/>
    </source>
</evidence>
<dbReference type="InterPro" id="IPR011057">
    <property type="entry name" value="Mss4-like_sf"/>
</dbReference>
<dbReference type="FunFam" id="2.170.150.10:FF:000003">
    <property type="entry name" value="Translationally-controlled tumor protein homolog"/>
    <property type="match status" value="1"/>
</dbReference>
<dbReference type="InterPro" id="IPR011323">
    <property type="entry name" value="Mss4/transl-control_tumour"/>
</dbReference>
<evidence type="ECO:0000256" key="3">
    <source>
        <dbReference type="PROSITE-ProRule" id="PRU01133"/>
    </source>
</evidence>
<organism evidence="5 6">
    <name type="scientific">Castilleja foliolosa</name>
    <dbReference type="NCBI Taxonomy" id="1961234"/>
    <lineage>
        <taxon>Eukaryota</taxon>
        <taxon>Viridiplantae</taxon>
        <taxon>Streptophyta</taxon>
        <taxon>Embryophyta</taxon>
        <taxon>Tracheophyta</taxon>
        <taxon>Spermatophyta</taxon>
        <taxon>Magnoliopsida</taxon>
        <taxon>eudicotyledons</taxon>
        <taxon>Gunneridae</taxon>
        <taxon>Pentapetalae</taxon>
        <taxon>asterids</taxon>
        <taxon>lamiids</taxon>
        <taxon>Lamiales</taxon>
        <taxon>Orobanchaceae</taxon>
        <taxon>Pedicularideae</taxon>
        <taxon>Castillejinae</taxon>
        <taxon>Castilleja</taxon>
    </lineage>
</organism>
<feature type="domain" description="TCTP" evidence="4">
    <location>
        <begin position="188"/>
        <end position="339"/>
    </location>
</feature>
<dbReference type="Gene3D" id="2.170.150.10">
    <property type="entry name" value="Metal Binding Protein, Guanine Nucleotide Exchange Factor, Chain A"/>
    <property type="match status" value="1"/>
</dbReference>
<proteinExistence type="inferred from homology"/>
<accession>A0ABD3CAY0</accession>
<dbReference type="EMBL" id="JAVIJP010000047">
    <property type="protein sequence ID" value="KAL3626524.1"/>
    <property type="molecule type" value="Genomic_DNA"/>
</dbReference>
<dbReference type="Pfam" id="PF14111">
    <property type="entry name" value="DUF4283"/>
    <property type="match status" value="1"/>
</dbReference>
<comment type="caution">
    <text evidence="5">The sequence shown here is derived from an EMBL/GenBank/DDBJ whole genome shotgun (WGS) entry which is preliminary data.</text>
</comment>
<evidence type="ECO:0000256" key="2">
    <source>
        <dbReference type="ARBA" id="ARBA00022490"/>
    </source>
</evidence>
<dbReference type="PANTHER" id="PTHR11991">
    <property type="entry name" value="TRANSLATIONALLY CONTROLLED TUMOR PROTEIN-RELATED"/>
    <property type="match status" value="1"/>
</dbReference>
<sequence>MMNNQQPINALLNDLDIHGFKSIDVSQNHDSDHTATTISENTLIARVITQKQLNMKAFKATILRAWNPTKPVSTNILPSNSMAFIFEEEADLNKVLNSSWTFRDHQLIVAKWPPDKPLFEIDLQKITLWVQAFGIPVHYTNASTAEAIGKALGKLIKADLNNPAQRWRKSLRIQVEMDISHPLQSNILLTFTGGSKSLIELSRDELLSNSFPCKETENGALWEVEGKWVVKGDVDVDIGANPFAEGGEDDEGLDDQAVKVVDIVDTFRLQEQPPFDKKQFIAYIKEYIKLLTAKLEGEKQETFKKTIESATKYLLGKIKELQLGIRGFNIHLKWILGLR</sequence>
<dbReference type="InterPro" id="IPR018105">
    <property type="entry name" value="Translational_control_tumour_p"/>
</dbReference>
<evidence type="ECO:0000313" key="6">
    <source>
        <dbReference type="Proteomes" id="UP001632038"/>
    </source>
</evidence>
<comment type="subcellular location">
    <subcellularLocation>
        <location evidence="1">Cytoplasm</location>
    </subcellularLocation>
</comment>